<name>T1EEN5_HELRO</name>
<dbReference type="PRINTS" id="PR01283">
    <property type="entry name" value="ECDYSTEROIDR"/>
</dbReference>
<evidence type="ECO:0000256" key="14">
    <source>
        <dbReference type="RuleBase" id="RU004334"/>
    </source>
</evidence>
<dbReference type="EMBL" id="KB095812">
    <property type="protein sequence ID" value="ESO11616.1"/>
    <property type="molecule type" value="Genomic_DNA"/>
</dbReference>
<dbReference type="GO" id="GO:0035100">
    <property type="term" value="F:ecdysone binding"/>
    <property type="evidence" value="ECO:0007669"/>
    <property type="project" value="InterPro"/>
</dbReference>
<keyword evidence="9 14" id="KW-0539">Nucleus</keyword>
<dbReference type="Gene3D" id="3.30.50.10">
    <property type="entry name" value="Erythroid Transcription Factor GATA-1, subunit A"/>
    <property type="match status" value="1"/>
</dbReference>
<evidence type="ECO:0000256" key="1">
    <source>
        <dbReference type="ARBA" id="ARBA00022052"/>
    </source>
</evidence>
<dbReference type="PROSITE" id="PS51030">
    <property type="entry name" value="NUCLEAR_REC_DBD_2"/>
    <property type="match status" value="1"/>
</dbReference>
<proteinExistence type="inferred from homology"/>
<evidence type="ECO:0000256" key="3">
    <source>
        <dbReference type="ARBA" id="ARBA00022771"/>
    </source>
</evidence>
<keyword evidence="20" id="KW-1185">Reference proteome</keyword>
<dbReference type="GO" id="GO:0008270">
    <property type="term" value="F:zinc ion binding"/>
    <property type="evidence" value="ECO:0007669"/>
    <property type="project" value="UniProtKB-KW"/>
</dbReference>
<dbReference type="OMA" id="PCKEEMS"/>
<keyword evidence="5 14" id="KW-0805">Transcription regulation</keyword>
<dbReference type="InterPro" id="IPR050234">
    <property type="entry name" value="Nuclear_hormone_rcpt_NR1"/>
</dbReference>
<comment type="subcellular location">
    <subcellularLocation>
        <location evidence="14">Nucleus</location>
    </subcellularLocation>
</comment>
<evidence type="ECO:0000256" key="8">
    <source>
        <dbReference type="ARBA" id="ARBA00023170"/>
    </source>
</evidence>
<gene>
    <name evidence="19" type="primary">20195037</name>
    <name evidence="18" type="ORF">HELRODRAFT_108893</name>
</gene>
<evidence type="ECO:0000259" key="17">
    <source>
        <dbReference type="PROSITE" id="PS51843"/>
    </source>
</evidence>
<accession>T1EEN5</accession>
<dbReference type="PRINTS" id="PR00047">
    <property type="entry name" value="STROIDFINGER"/>
</dbReference>
<dbReference type="InterPro" id="IPR001628">
    <property type="entry name" value="Znf_hrmn_rcpt"/>
</dbReference>
<dbReference type="Gene3D" id="1.10.565.10">
    <property type="entry name" value="Retinoid X Receptor"/>
    <property type="match status" value="1"/>
</dbReference>
<dbReference type="GO" id="GO:0005634">
    <property type="term" value="C:nucleus"/>
    <property type="evidence" value="ECO:0000318"/>
    <property type="project" value="GO_Central"/>
</dbReference>
<dbReference type="PANTHER" id="PTHR24082">
    <property type="entry name" value="NUCLEAR HORMONE RECEPTOR"/>
    <property type="match status" value="1"/>
</dbReference>
<reference evidence="20" key="1">
    <citation type="submission" date="2012-12" db="EMBL/GenBank/DDBJ databases">
        <authorList>
            <person name="Hellsten U."/>
            <person name="Grimwood J."/>
            <person name="Chapman J.A."/>
            <person name="Shapiro H."/>
            <person name="Aerts A."/>
            <person name="Otillar R.P."/>
            <person name="Terry A.Y."/>
            <person name="Boore J.L."/>
            <person name="Simakov O."/>
            <person name="Marletaz F."/>
            <person name="Cho S.-J."/>
            <person name="Edsinger-Gonzales E."/>
            <person name="Havlak P."/>
            <person name="Kuo D.-H."/>
            <person name="Larsson T."/>
            <person name="Lv J."/>
            <person name="Arendt D."/>
            <person name="Savage R."/>
            <person name="Osoegawa K."/>
            <person name="de Jong P."/>
            <person name="Lindberg D.R."/>
            <person name="Seaver E.C."/>
            <person name="Weisblat D.A."/>
            <person name="Putnam N.H."/>
            <person name="Grigoriev I.V."/>
            <person name="Rokhsar D.S."/>
        </authorList>
    </citation>
    <scope>NUCLEOTIDE SEQUENCE</scope>
</reference>
<dbReference type="SMART" id="SM00399">
    <property type="entry name" value="ZnF_C4"/>
    <property type="match status" value="1"/>
</dbReference>
<dbReference type="eggNOG" id="KOG3575">
    <property type="taxonomic scope" value="Eukaryota"/>
</dbReference>
<dbReference type="GO" id="GO:0000785">
    <property type="term" value="C:chromatin"/>
    <property type="evidence" value="ECO:0000318"/>
    <property type="project" value="GO_Central"/>
</dbReference>
<keyword evidence="6 14" id="KW-0238">DNA-binding</keyword>
<evidence type="ECO:0000256" key="6">
    <source>
        <dbReference type="ARBA" id="ARBA00023125"/>
    </source>
</evidence>
<dbReference type="KEGG" id="hro:HELRODRAFT_108893"/>
<keyword evidence="8 14" id="KW-0675">Receptor</keyword>
<dbReference type="GO" id="GO:0035076">
    <property type="term" value="P:ecdysone receptor signaling pathway"/>
    <property type="evidence" value="ECO:0007669"/>
    <property type="project" value="InterPro"/>
</dbReference>
<dbReference type="EnsemblMetazoa" id="HelroT108893">
    <property type="protein sequence ID" value="HelroP108893"/>
    <property type="gene ID" value="HelroG108893"/>
</dbReference>
<evidence type="ECO:0000256" key="9">
    <source>
        <dbReference type="ARBA" id="ARBA00023242"/>
    </source>
</evidence>
<evidence type="ECO:0000256" key="2">
    <source>
        <dbReference type="ARBA" id="ARBA00022723"/>
    </source>
</evidence>
<dbReference type="PROSITE" id="PS51843">
    <property type="entry name" value="NR_LBD"/>
    <property type="match status" value="1"/>
</dbReference>
<comment type="similarity">
    <text evidence="14">Belongs to the nuclear hormone receptor family.</text>
</comment>
<dbReference type="PANTHER" id="PTHR24082:SF507">
    <property type="entry name" value="BILE ACID RECEPTOR-RELATED"/>
    <property type="match status" value="1"/>
</dbReference>
<dbReference type="AlphaFoldDB" id="T1EEN5"/>
<dbReference type="SUPFAM" id="SSF48508">
    <property type="entry name" value="Nuclear receptor ligand-binding domain"/>
    <property type="match status" value="1"/>
</dbReference>
<dbReference type="PRINTS" id="PR00398">
    <property type="entry name" value="STRDHORMONER"/>
</dbReference>
<dbReference type="FunFam" id="3.30.50.10:FF:000031">
    <property type="entry name" value="Ecdysone receptor A1"/>
    <property type="match status" value="1"/>
</dbReference>
<protein>
    <recommendedName>
        <fullName evidence="1">Ecdysone receptor</fullName>
    </recommendedName>
    <alternativeName>
        <fullName evidence="10">20-hydroxy-ecdysone receptor</fullName>
    </alternativeName>
    <alternativeName>
        <fullName evidence="11">EcRH</fullName>
    </alternativeName>
    <alternativeName>
        <fullName evidence="12">Ecdysteroid receptor</fullName>
    </alternativeName>
    <alternativeName>
        <fullName evidence="13">Nuclear receptor subfamily 1 group H member 1</fullName>
    </alternativeName>
</protein>
<dbReference type="InterPro" id="IPR035500">
    <property type="entry name" value="NHR-like_dom_sf"/>
</dbReference>
<evidence type="ECO:0000256" key="12">
    <source>
        <dbReference type="ARBA" id="ARBA00033003"/>
    </source>
</evidence>
<evidence type="ECO:0000256" key="13">
    <source>
        <dbReference type="ARBA" id="ARBA00033286"/>
    </source>
</evidence>
<evidence type="ECO:0000256" key="11">
    <source>
        <dbReference type="ARBA" id="ARBA00030794"/>
    </source>
</evidence>
<dbReference type="Proteomes" id="UP000015101">
    <property type="component" value="Unassembled WGS sequence"/>
</dbReference>
<dbReference type="InterPro" id="IPR000536">
    <property type="entry name" value="Nucl_hrmn_rcpt_lig-bd"/>
</dbReference>
<evidence type="ECO:0000259" key="16">
    <source>
        <dbReference type="PROSITE" id="PS51030"/>
    </source>
</evidence>
<dbReference type="Pfam" id="PF00105">
    <property type="entry name" value="zf-C4"/>
    <property type="match status" value="1"/>
</dbReference>
<feature type="region of interest" description="Disordered" evidence="15">
    <location>
        <begin position="1"/>
        <end position="27"/>
    </location>
</feature>
<feature type="domain" description="NR LBD" evidence="17">
    <location>
        <begin position="178"/>
        <end position="412"/>
    </location>
</feature>
<dbReference type="Pfam" id="PF00104">
    <property type="entry name" value="Hormone_recep"/>
    <property type="match status" value="1"/>
</dbReference>
<keyword evidence="2 14" id="KW-0479">Metal-binding</keyword>
<evidence type="ECO:0000313" key="18">
    <source>
        <dbReference type="EMBL" id="ESO11616.1"/>
    </source>
</evidence>
<dbReference type="HOGENOM" id="CLU_007368_12_4_1"/>
<dbReference type="EMBL" id="AMQM01002483">
    <property type="status" value="NOT_ANNOTATED_CDS"/>
    <property type="molecule type" value="Genomic_DNA"/>
</dbReference>
<dbReference type="GO" id="GO:0034056">
    <property type="term" value="F:estrogen response element binding"/>
    <property type="evidence" value="ECO:0000318"/>
    <property type="project" value="GO_Central"/>
</dbReference>
<dbReference type="SMART" id="SM00430">
    <property type="entry name" value="HOLI"/>
    <property type="match status" value="1"/>
</dbReference>
<dbReference type="GO" id="GO:0006357">
    <property type="term" value="P:regulation of transcription by RNA polymerase II"/>
    <property type="evidence" value="ECO:0000318"/>
    <property type="project" value="GO_Central"/>
</dbReference>
<evidence type="ECO:0000256" key="4">
    <source>
        <dbReference type="ARBA" id="ARBA00022833"/>
    </source>
</evidence>
<feature type="domain" description="Nuclear receptor" evidence="16">
    <location>
        <begin position="43"/>
        <end position="118"/>
    </location>
</feature>
<dbReference type="CTD" id="20195037"/>
<sequence>MLNEKCPPLPSLTPISLTGSPPPEPPRVTQIARSHVIKKHSNEDLCVICGDKASGYHYNTLSCEGCKGFFRRTITRKLHYQCKYGGDCEMDMWMRRKCPACRLKRCKQVGMREECLLTEHQCIIRNSKRKMKMKKKELSTSSDSSSTPSTAAAAANTPALAALAISGSKDVLSLLSEDYKELIERIVHLQDKYELPSSDDLKLHEKMQQSKTEEELSDAIFVYMVEMAILVTRLIVEFAKNLPGFRGLLKEDQIILLKASSSEVMMLRTARRYDPETNSIVFAHGTLFTPDSMILGGLKEIIGKMFEFSKSMNQLLVDNTEYALLIAISIFAERPGLTQPELVLKLQEVYLDVLVSYVEKRRTSQKNYLARLLMKLVNLRSLGHDHSLTLYNLTLKKGNLPPLLTEYFDIYDEK</sequence>
<dbReference type="SUPFAM" id="SSF57716">
    <property type="entry name" value="Glucocorticoid receptor-like (DNA-binding domain)"/>
    <property type="match status" value="1"/>
</dbReference>
<dbReference type="InterPro" id="IPR003069">
    <property type="entry name" value="Ecdystd_rcpt"/>
</dbReference>
<dbReference type="InterPro" id="IPR013088">
    <property type="entry name" value="Znf_NHR/GATA"/>
</dbReference>
<dbReference type="GO" id="GO:0004879">
    <property type="term" value="F:nuclear receptor activity"/>
    <property type="evidence" value="ECO:0000318"/>
    <property type="project" value="GO_Central"/>
</dbReference>
<evidence type="ECO:0000313" key="19">
    <source>
        <dbReference type="EnsemblMetazoa" id="HelroP108893"/>
    </source>
</evidence>
<keyword evidence="7 14" id="KW-0804">Transcription</keyword>
<evidence type="ECO:0000256" key="7">
    <source>
        <dbReference type="ARBA" id="ARBA00023163"/>
    </source>
</evidence>
<evidence type="ECO:0000256" key="10">
    <source>
        <dbReference type="ARBA" id="ARBA00029963"/>
    </source>
</evidence>
<evidence type="ECO:0000256" key="5">
    <source>
        <dbReference type="ARBA" id="ARBA00023015"/>
    </source>
</evidence>
<reference evidence="18 20" key="2">
    <citation type="journal article" date="2013" name="Nature">
        <title>Insights into bilaterian evolution from three spiralian genomes.</title>
        <authorList>
            <person name="Simakov O."/>
            <person name="Marletaz F."/>
            <person name="Cho S.J."/>
            <person name="Edsinger-Gonzales E."/>
            <person name="Havlak P."/>
            <person name="Hellsten U."/>
            <person name="Kuo D.H."/>
            <person name="Larsson T."/>
            <person name="Lv J."/>
            <person name="Arendt D."/>
            <person name="Savage R."/>
            <person name="Osoegawa K."/>
            <person name="de Jong P."/>
            <person name="Grimwood J."/>
            <person name="Chapman J.A."/>
            <person name="Shapiro H."/>
            <person name="Aerts A."/>
            <person name="Otillar R.P."/>
            <person name="Terry A.Y."/>
            <person name="Boore J.L."/>
            <person name="Grigoriev I.V."/>
            <person name="Lindberg D.R."/>
            <person name="Seaver E.C."/>
            <person name="Weisblat D.A."/>
            <person name="Putnam N.H."/>
            <person name="Rokhsar D.S."/>
        </authorList>
    </citation>
    <scope>NUCLEOTIDE SEQUENCE</scope>
</reference>
<dbReference type="InterPro" id="IPR001723">
    <property type="entry name" value="Nuclear_hrmn_rcpt"/>
</dbReference>
<keyword evidence="3 14" id="KW-0863">Zinc-finger</keyword>
<organism evidence="19 20">
    <name type="scientific">Helobdella robusta</name>
    <name type="common">Californian leech</name>
    <dbReference type="NCBI Taxonomy" id="6412"/>
    <lineage>
        <taxon>Eukaryota</taxon>
        <taxon>Metazoa</taxon>
        <taxon>Spiralia</taxon>
        <taxon>Lophotrochozoa</taxon>
        <taxon>Annelida</taxon>
        <taxon>Clitellata</taxon>
        <taxon>Hirudinea</taxon>
        <taxon>Rhynchobdellida</taxon>
        <taxon>Glossiphoniidae</taxon>
        <taxon>Helobdella</taxon>
    </lineage>
</organism>
<dbReference type="InParanoid" id="T1EEN5"/>
<reference evidence="19" key="3">
    <citation type="submission" date="2015-06" db="UniProtKB">
        <authorList>
            <consortium name="EnsemblMetazoa"/>
        </authorList>
    </citation>
    <scope>IDENTIFICATION</scope>
</reference>
<evidence type="ECO:0000256" key="15">
    <source>
        <dbReference type="SAM" id="MobiDB-lite"/>
    </source>
</evidence>
<dbReference type="STRING" id="6412.T1EEN5"/>
<dbReference type="RefSeq" id="XP_009010104.1">
    <property type="nucleotide sequence ID" value="XM_009011856.1"/>
</dbReference>
<dbReference type="OrthoDB" id="5837785at2759"/>
<dbReference type="PROSITE" id="PS00031">
    <property type="entry name" value="NUCLEAR_REC_DBD_1"/>
    <property type="match status" value="1"/>
</dbReference>
<dbReference type="GeneID" id="20195037"/>
<keyword evidence="4 14" id="KW-0862">Zinc</keyword>
<evidence type="ECO:0000313" key="20">
    <source>
        <dbReference type="Proteomes" id="UP000015101"/>
    </source>
</evidence>